<evidence type="ECO:0000259" key="17">
    <source>
        <dbReference type="PROSITE" id="PS50846"/>
    </source>
</evidence>
<evidence type="ECO:0000313" key="19">
    <source>
        <dbReference type="Proteomes" id="UP000027981"/>
    </source>
</evidence>
<dbReference type="PRINTS" id="PR00942">
    <property type="entry name" value="CUATPASEI"/>
</dbReference>
<name>A0A075LVG8_9EURY</name>
<dbReference type="GO" id="GO:0055070">
    <property type="term" value="P:copper ion homeostasis"/>
    <property type="evidence" value="ECO:0007669"/>
    <property type="project" value="TreeGrafter"/>
</dbReference>
<dbReference type="GO" id="GO:0005507">
    <property type="term" value="F:copper ion binding"/>
    <property type="evidence" value="ECO:0007669"/>
    <property type="project" value="InterPro"/>
</dbReference>
<keyword evidence="19" id="KW-1185">Reference proteome</keyword>
<evidence type="ECO:0000256" key="1">
    <source>
        <dbReference type="ARBA" id="ARBA00004127"/>
    </source>
</evidence>
<evidence type="ECO:0000256" key="4">
    <source>
        <dbReference type="ARBA" id="ARBA00022692"/>
    </source>
</evidence>
<dbReference type="InterPro" id="IPR023298">
    <property type="entry name" value="ATPase_P-typ_TM_dom_sf"/>
</dbReference>
<keyword evidence="3" id="KW-0813">Transport</keyword>
<dbReference type="FunFam" id="3.30.70.100:FF:000005">
    <property type="entry name" value="Copper-exporting P-type ATPase A"/>
    <property type="match status" value="2"/>
</dbReference>
<organism evidence="18 19">
    <name type="scientific">Palaeococcus pacificus DY20341</name>
    <dbReference type="NCBI Taxonomy" id="1343739"/>
    <lineage>
        <taxon>Archaea</taxon>
        <taxon>Methanobacteriati</taxon>
        <taxon>Methanobacteriota</taxon>
        <taxon>Thermococci</taxon>
        <taxon>Thermococcales</taxon>
        <taxon>Thermococcaceae</taxon>
        <taxon>Palaeococcus</taxon>
    </lineage>
</organism>
<feature type="transmembrane region" description="Helical" evidence="16">
    <location>
        <begin position="405"/>
        <end position="426"/>
    </location>
</feature>
<protein>
    <submittedName>
        <fullName evidence="18">Copper-exporting P-type ATPase A</fullName>
    </submittedName>
</protein>
<dbReference type="SFLD" id="SFLDS00003">
    <property type="entry name" value="Haloacid_Dehalogenase"/>
    <property type="match status" value="1"/>
</dbReference>
<dbReference type="GeneID" id="24842837"/>
<keyword evidence="13" id="KW-0186">Copper</keyword>
<dbReference type="InterPro" id="IPR018303">
    <property type="entry name" value="ATPase_P-typ_P_site"/>
</dbReference>
<dbReference type="PROSITE" id="PS50846">
    <property type="entry name" value="HMA_2"/>
    <property type="match status" value="2"/>
</dbReference>
<dbReference type="SUPFAM" id="SSF81665">
    <property type="entry name" value="Calcium ATPase, transmembrane domain M"/>
    <property type="match status" value="1"/>
</dbReference>
<feature type="transmembrane region" description="Helical" evidence="16">
    <location>
        <begin position="254"/>
        <end position="271"/>
    </location>
</feature>
<dbReference type="InterPro" id="IPR006122">
    <property type="entry name" value="HMA_Cu_ion-bd"/>
</dbReference>
<proteinExistence type="inferred from homology"/>
<dbReference type="GO" id="GO:0016887">
    <property type="term" value="F:ATP hydrolysis activity"/>
    <property type="evidence" value="ECO:0007669"/>
    <property type="project" value="InterPro"/>
</dbReference>
<dbReference type="PROSITE" id="PS00154">
    <property type="entry name" value="ATPASE_E1_E2"/>
    <property type="match status" value="1"/>
</dbReference>
<feature type="transmembrane region" description="Helical" evidence="16">
    <location>
        <begin position="747"/>
        <end position="771"/>
    </location>
</feature>
<dbReference type="STRING" id="1343739.PAP_08700"/>
<feature type="transmembrane region" description="Helical" evidence="16">
    <location>
        <begin position="188"/>
        <end position="206"/>
    </location>
</feature>
<dbReference type="InterPro" id="IPR036412">
    <property type="entry name" value="HAD-like_sf"/>
</dbReference>
<dbReference type="NCBIfam" id="TIGR01525">
    <property type="entry name" value="ATPase-IB_hvy"/>
    <property type="match status" value="1"/>
</dbReference>
<dbReference type="SUPFAM" id="SSF81653">
    <property type="entry name" value="Calcium ATPase, transduction domain A"/>
    <property type="match status" value="1"/>
</dbReference>
<keyword evidence="9" id="KW-0067">ATP-binding</keyword>
<dbReference type="Gene3D" id="2.70.150.10">
    <property type="entry name" value="Calcium-transporting ATPase, cytoplasmic transduction domain A"/>
    <property type="match status" value="1"/>
</dbReference>
<sequence length="801" mass="87591">MEVNIKITGMSCASCAKTIEVALKELNGVKDAKVNLATESAYIKFDESKISITQIIKAIESVGYGVVREKRDAIIKIGGMTCASCVKTIEVALKELPGVLDVKVNLATEKATVSYDPTLVDMEDIQRTIEEFGYKFLGVEGEESIDIEKEARERHLKDMKRKLIVAWTFGGIITLMTYRWLLGFDFEIPYMLWIQFALATPVIAYSGKEMFLKAVRSLRHKTLNMDVMYSMGVGSAYIASVLATVGILPREYNFYEASVLLLAFLLLGRYLEHVAKGRTSEAIKKLMGLQAKKATVIRDGKEIEIPVSQVKVGDIVIVKPGEKIPVDGIVLEGESYVDESMITGEPIPNLKREGDEVIGGTINKNSVLKIEAKRVGGDTVLAQIIKLVEEAQNTRPPIQRIADKVVTYFIPVVLTIALISFAYWGFIAKQPLIFAFTTLISVLVIACPCAFGLATPTALTVGMGKGAEMGILIKNGEVLEIARKATVVLFDKTGTLTKGKPEVTDVVTFGIDEKELLELVASAEKRSEHPLGEAIVRKAQELGLELEEPEQFEAITGKGVKAKVRGREVLAGNRKLLRENGYSIERIEKTLHKLEDEAKTAIIIAIDGEIVGVIGIADTIKEHAKEAIEELHKMGKKVGMITGDNKRTANAIAKQLGVDYVLAEVLPQDKANEVRKLQEKGEVVIFVGDGINDAPALAQADIGIAVSSGTDIAMESGEIVLMRNDIRDVVKAIKLSQKTLSKIKQNFFWAMIYNIILIPIAAGLAYILLGIQFRPEWAAGAMSLSSVSVVTNSLLLKKAKI</sequence>
<feature type="transmembrane region" description="Helical" evidence="16">
    <location>
        <begin position="227"/>
        <end position="248"/>
    </location>
</feature>
<evidence type="ECO:0000256" key="14">
    <source>
        <dbReference type="ARBA" id="ARBA00023065"/>
    </source>
</evidence>
<dbReference type="PROSITE" id="PS01047">
    <property type="entry name" value="HMA_1"/>
    <property type="match status" value="2"/>
</dbReference>
<dbReference type="GO" id="GO:0012505">
    <property type="term" value="C:endomembrane system"/>
    <property type="evidence" value="ECO:0007669"/>
    <property type="project" value="UniProtKB-SubCell"/>
</dbReference>
<evidence type="ECO:0000256" key="12">
    <source>
        <dbReference type="ARBA" id="ARBA00022989"/>
    </source>
</evidence>
<dbReference type="Gene3D" id="3.30.70.100">
    <property type="match status" value="2"/>
</dbReference>
<evidence type="ECO:0000256" key="13">
    <source>
        <dbReference type="ARBA" id="ARBA00023008"/>
    </source>
</evidence>
<dbReference type="InterPro" id="IPR027256">
    <property type="entry name" value="P-typ_ATPase_IB"/>
</dbReference>
<dbReference type="GO" id="GO:0016020">
    <property type="term" value="C:membrane"/>
    <property type="evidence" value="ECO:0007669"/>
    <property type="project" value="InterPro"/>
</dbReference>
<evidence type="ECO:0000256" key="10">
    <source>
        <dbReference type="ARBA" id="ARBA00022842"/>
    </source>
</evidence>
<dbReference type="PANTHER" id="PTHR43520">
    <property type="entry name" value="ATP7, ISOFORM B"/>
    <property type="match status" value="1"/>
</dbReference>
<evidence type="ECO:0000256" key="5">
    <source>
        <dbReference type="ARBA" id="ARBA00022723"/>
    </source>
</evidence>
<dbReference type="Gene3D" id="3.40.50.1000">
    <property type="entry name" value="HAD superfamily/HAD-like"/>
    <property type="match status" value="1"/>
</dbReference>
<keyword evidence="6" id="KW-0677">Repeat</keyword>
<evidence type="ECO:0000256" key="8">
    <source>
        <dbReference type="ARBA" id="ARBA00022796"/>
    </source>
</evidence>
<evidence type="ECO:0000256" key="2">
    <source>
        <dbReference type="ARBA" id="ARBA00006024"/>
    </source>
</evidence>
<evidence type="ECO:0000313" key="18">
    <source>
        <dbReference type="EMBL" id="AIF70121.1"/>
    </source>
</evidence>
<keyword evidence="11" id="KW-1278">Translocase</keyword>
<comment type="subcellular location">
    <subcellularLocation>
        <location evidence="1">Endomembrane system</location>
        <topology evidence="1">Multi-pass membrane protein</topology>
    </subcellularLocation>
</comment>
<dbReference type="InterPro" id="IPR017969">
    <property type="entry name" value="Heavy-metal-associated_CS"/>
</dbReference>
<dbReference type="EMBL" id="CP006019">
    <property type="protein sequence ID" value="AIF70121.1"/>
    <property type="molecule type" value="Genomic_DNA"/>
</dbReference>
<dbReference type="SUPFAM" id="SSF55008">
    <property type="entry name" value="HMA, heavy metal-associated domain"/>
    <property type="match status" value="2"/>
</dbReference>
<feature type="transmembrane region" description="Helical" evidence="16">
    <location>
        <begin position="163"/>
        <end position="182"/>
    </location>
</feature>
<keyword evidence="7" id="KW-0547">Nucleotide-binding</keyword>
<evidence type="ECO:0000256" key="11">
    <source>
        <dbReference type="ARBA" id="ARBA00022967"/>
    </source>
</evidence>
<dbReference type="Pfam" id="PF00122">
    <property type="entry name" value="E1-E2_ATPase"/>
    <property type="match status" value="1"/>
</dbReference>
<dbReference type="InterPro" id="IPR059000">
    <property type="entry name" value="ATPase_P-type_domA"/>
</dbReference>
<dbReference type="Pfam" id="PF00702">
    <property type="entry name" value="Hydrolase"/>
    <property type="match status" value="1"/>
</dbReference>
<feature type="transmembrane region" description="Helical" evidence="16">
    <location>
        <begin position="432"/>
        <end position="455"/>
    </location>
</feature>
<keyword evidence="12 16" id="KW-1133">Transmembrane helix</keyword>
<gene>
    <name evidence="18" type="ORF">PAP_08700</name>
</gene>
<keyword evidence="15 16" id="KW-0472">Membrane</keyword>
<dbReference type="GO" id="GO:0005524">
    <property type="term" value="F:ATP binding"/>
    <property type="evidence" value="ECO:0007669"/>
    <property type="project" value="UniProtKB-KW"/>
</dbReference>
<dbReference type="Pfam" id="PF00403">
    <property type="entry name" value="HMA"/>
    <property type="match status" value="2"/>
</dbReference>
<dbReference type="GO" id="GO:0043682">
    <property type="term" value="F:P-type divalent copper transporter activity"/>
    <property type="evidence" value="ECO:0007669"/>
    <property type="project" value="TreeGrafter"/>
</dbReference>
<evidence type="ECO:0000256" key="9">
    <source>
        <dbReference type="ARBA" id="ARBA00022840"/>
    </source>
</evidence>
<feature type="domain" description="HMA" evidence="17">
    <location>
        <begin position="71"/>
        <end position="137"/>
    </location>
</feature>
<feature type="transmembrane region" description="Helical" evidence="16">
    <location>
        <begin position="777"/>
        <end position="796"/>
    </location>
</feature>
<comment type="similarity">
    <text evidence="2">Belongs to the cation transport ATPase (P-type) (TC 3.A.3) family. Type IB subfamily.</text>
</comment>
<dbReference type="HOGENOM" id="CLU_001771_11_2_2"/>
<dbReference type="SFLD" id="SFLDG00002">
    <property type="entry name" value="C1.7:_P-type_atpase_like"/>
    <property type="match status" value="1"/>
</dbReference>
<dbReference type="AlphaFoldDB" id="A0A075LVG8"/>
<evidence type="ECO:0000256" key="16">
    <source>
        <dbReference type="SAM" id="Phobius"/>
    </source>
</evidence>
<dbReference type="InterPro" id="IPR006121">
    <property type="entry name" value="HMA_dom"/>
</dbReference>
<dbReference type="NCBIfam" id="TIGR00003">
    <property type="entry name" value="copper ion binding protein"/>
    <property type="match status" value="2"/>
</dbReference>
<dbReference type="InterPro" id="IPR001757">
    <property type="entry name" value="P_typ_ATPase"/>
</dbReference>
<dbReference type="CDD" id="cd02094">
    <property type="entry name" value="P-type_ATPase_Cu-like"/>
    <property type="match status" value="1"/>
</dbReference>
<dbReference type="Proteomes" id="UP000027981">
    <property type="component" value="Chromosome"/>
</dbReference>
<evidence type="ECO:0000256" key="6">
    <source>
        <dbReference type="ARBA" id="ARBA00022737"/>
    </source>
</evidence>
<dbReference type="RefSeq" id="WP_048165606.1">
    <property type="nucleotide sequence ID" value="NZ_CP006019.1"/>
</dbReference>
<dbReference type="Gene3D" id="3.40.1110.10">
    <property type="entry name" value="Calcium-transporting ATPase, cytoplasmic domain N"/>
    <property type="match status" value="1"/>
</dbReference>
<dbReference type="SUPFAM" id="SSF56784">
    <property type="entry name" value="HAD-like"/>
    <property type="match status" value="1"/>
</dbReference>
<dbReference type="PRINTS" id="PR00119">
    <property type="entry name" value="CATATPASE"/>
</dbReference>
<reference evidence="19" key="1">
    <citation type="submission" date="2013-06" db="EMBL/GenBank/DDBJ databases">
        <title>Complete Genome Sequence of Hyperthermophilic Palaeococcus pacificus DY20341T, Isolated from a Deep-Sea Hydrothermal Sediments.</title>
        <authorList>
            <person name="Zeng X."/>
            <person name="Shao Z."/>
        </authorList>
    </citation>
    <scope>NUCLEOTIDE SEQUENCE [LARGE SCALE GENOMIC DNA]</scope>
    <source>
        <strain evidence="19">DY20341</strain>
    </source>
</reference>
<keyword evidence="10" id="KW-0460">Magnesium</keyword>
<dbReference type="NCBIfam" id="TIGR01511">
    <property type="entry name" value="ATPase-IB1_Cu"/>
    <property type="match status" value="1"/>
</dbReference>
<evidence type="ECO:0000256" key="7">
    <source>
        <dbReference type="ARBA" id="ARBA00022741"/>
    </source>
</evidence>
<keyword evidence="8" id="KW-0187">Copper transport</keyword>
<evidence type="ECO:0000256" key="15">
    <source>
        <dbReference type="ARBA" id="ARBA00023136"/>
    </source>
</evidence>
<dbReference type="SFLD" id="SFLDF00027">
    <property type="entry name" value="p-type_atpase"/>
    <property type="match status" value="1"/>
</dbReference>
<dbReference type="InterPro" id="IPR023214">
    <property type="entry name" value="HAD_sf"/>
</dbReference>
<dbReference type="eggNOG" id="arCOG02763">
    <property type="taxonomic scope" value="Archaea"/>
</dbReference>
<dbReference type="OrthoDB" id="8588at2157"/>
<dbReference type="InterPro" id="IPR036163">
    <property type="entry name" value="HMA_dom_sf"/>
</dbReference>
<dbReference type="KEGG" id="ppac:PAP_08700"/>
<dbReference type="PANTHER" id="PTHR43520:SF8">
    <property type="entry name" value="P-TYPE CU(+) TRANSPORTER"/>
    <property type="match status" value="1"/>
</dbReference>
<keyword evidence="14" id="KW-0406">Ion transport</keyword>
<dbReference type="InterPro" id="IPR044492">
    <property type="entry name" value="P_typ_ATPase_HD_dom"/>
</dbReference>
<dbReference type="NCBIfam" id="TIGR01494">
    <property type="entry name" value="ATPase_P-type"/>
    <property type="match status" value="1"/>
</dbReference>
<keyword evidence="4 16" id="KW-0812">Transmembrane</keyword>
<reference evidence="18 19" key="2">
    <citation type="journal article" date="2015" name="Genome Announc.">
        <title>Complete Genome Sequence of Hyperthermophilic Piezophilic Archaeon Palaeococcus pacificus DY20341T, Isolated from Deep-Sea Hydrothermal Sediments.</title>
        <authorList>
            <person name="Zeng X."/>
            <person name="Jebbar M."/>
            <person name="Shao Z."/>
        </authorList>
    </citation>
    <scope>NUCLEOTIDE SEQUENCE [LARGE SCALE GENOMIC DNA]</scope>
    <source>
        <strain evidence="18 19">DY20341</strain>
    </source>
</reference>
<feature type="domain" description="HMA" evidence="17">
    <location>
        <begin position="1"/>
        <end position="67"/>
    </location>
</feature>
<dbReference type="FunFam" id="2.70.150.10:FF:000002">
    <property type="entry name" value="Copper-transporting ATPase 1, putative"/>
    <property type="match status" value="1"/>
</dbReference>
<accession>A0A075LVG8</accession>
<dbReference type="InterPro" id="IPR023299">
    <property type="entry name" value="ATPase_P-typ_cyto_dom_N"/>
</dbReference>
<dbReference type="PRINTS" id="PR00943">
    <property type="entry name" value="CUATPASE"/>
</dbReference>
<evidence type="ECO:0000256" key="3">
    <source>
        <dbReference type="ARBA" id="ARBA00022448"/>
    </source>
</evidence>
<dbReference type="CDD" id="cd00371">
    <property type="entry name" value="HMA"/>
    <property type="match status" value="2"/>
</dbReference>
<keyword evidence="5" id="KW-0479">Metal-binding</keyword>
<dbReference type="InterPro" id="IPR008250">
    <property type="entry name" value="ATPase_P-typ_transduc_dom_A_sf"/>
</dbReference>